<dbReference type="EMBL" id="PQVH01000005">
    <property type="protein sequence ID" value="TFW72552.1"/>
    <property type="molecule type" value="Genomic_DNA"/>
</dbReference>
<dbReference type="Gene3D" id="3.40.50.1010">
    <property type="entry name" value="5'-nuclease"/>
    <property type="match status" value="1"/>
</dbReference>
<evidence type="ECO:0000313" key="3">
    <source>
        <dbReference type="Proteomes" id="UP000297706"/>
    </source>
</evidence>
<organism evidence="2 3">
    <name type="scientific">Methylotenera oryzisoli</name>
    <dbReference type="NCBI Taxonomy" id="2080758"/>
    <lineage>
        <taxon>Bacteria</taxon>
        <taxon>Pseudomonadati</taxon>
        <taxon>Pseudomonadota</taxon>
        <taxon>Betaproteobacteria</taxon>
        <taxon>Nitrosomonadales</taxon>
        <taxon>Methylophilaceae</taxon>
        <taxon>Methylotenera</taxon>
    </lineage>
</organism>
<evidence type="ECO:0000313" key="2">
    <source>
        <dbReference type="EMBL" id="TFW72552.1"/>
    </source>
</evidence>
<name>A0A4Y9VT39_9PROT</name>
<comment type="caution">
    <text evidence="2">The sequence shown here is derived from an EMBL/GenBank/DDBJ whole genome shotgun (WGS) entry which is preliminary data.</text>
</comment>
<dbReference type="OrthoDB" id="9255695at2"/>
<dbReference type="InterPro" id="IPR029060">
    <property type="entry name" value="PIN-like_dom_sf"/>
</dbReference>
<dbReference type="RefSeq" id="WP_135276590.1">
    <property type="nucleotide sequence ID" value="NZ_PQVH01000005.1"/>
</dbReference>
<dbReference type="InterPro" id="IPR002716">
    <property type="entry name" value="PIN_dom"/>
</dbReference>
<gene>
    <name evidence="2" type="ORF">C3Y98_02800</name>
</gene>
<sequence length="164" mass="18590">MSRTVLRADFFDASALAKVYCDEPRSDVVRQYFNSRATKYTTPFCFYEAMNVLKGKWKSKGQLTQEQYVDAAFRLTAWYGASSSQVKDLNFIDPLTFSYARDLAQRSKLDLSDAFQILSVKKGYFSDLVNESATLLVTADKELANAARFEGLKAWNVMEEPAPT</sequence>
<dbReference type="CDD" id="cd09874">
    <property type="entry name" value="PIN_MT3492-like"/>
    <property type="match status" value="1"/>
</dbReference>
<accession>A0A4Y9VT39</accession>
<keyword evidence="3" id="KW-1185">Reference proteome</keyword>
<dbReference type="AlphaFoldDB" id="A0A4Y9VT39"/>
<dbReference type="Proteomes" id="UP000297706">
    <property type="component" value="Unassembled WGS sequence"/>
</dbReference>
<feature type="domain" description="PIN" evidence="1">
    <location>
        <begin position="10"/>
        <end position="147"/>
    </location>
</feature>
<reference evidence="2 3" key="1">
    <citation type="submission" date="2018-02" db="EMBL/GenBank/DDBJ databases">
        <title>A novel lanthanide dependent methylotroph, Methylotenera sp. La3113.</title>
        <authorList>
            <person name="Lv H."/>
            <person name="Tani A."/>
        </authorList>
    </citation>
    <scope>NUCLEOTIDE SEQUENCE [LARGE SCALE GENOMIC DNA]</scope>
    <source>
        <strain evidence="2 3">La3113</strain>
    </source>
</reference>
<dbReference type="SUPFAM" id="SSF88723">
    <property type="entry name" value="PIN domain-like"/>
    <property type="match status" value="1"/>
</dbReference>
<evidence type="ECO:0000259" key="1">
    <source>
        <dbReference type="Pfam" id="PF01850"/>
    </source>
</evidence>
<proteinExistence type="predicted"/>
<dbReference type="Pfam" id="PF01850">
    <property type="entry name" value="PIN"/>
    <property type="match status" value="1"/>
</dbReference>
<protein>
    <recommendedName>
        <fullName evidence="1">PIN domain-containing protein</fullName>
    </recommendedName>
</protein>